<dbReference type="SUPFAM" id="SSF81383">
    <property type="entry name" value="F-box domain"/>
    <property type="match status" value="1"/>
</dbReference>
<reference evidence="2" key="1">
    <citation type="journal article" date="2023" name="GigaByte">
        <title>Genome assembly of the bearded iris, Iris pallida Lam.</title>
        <authorList>
            <person name="Bruccoleri R.E."/>
            <person name="Oakeley E.J."/>
            <person name="Faust A.M.E."/>
            <person name="Altorfer M."/>
            <person name="Dessus-Babus S."/>
            <person name="Burckhardt D."/>
            <person name="Oertli M."/>
            <person name="Naumann U."/>
            <person name="Petersen F."/>
            <person name="Wong J."/>
        </authorList>
    </citation>
    <scope>NUCLEOTIDE SEQUENCE</scope>
    <source>
        <strain evidence="2">GSM-AAB239-AS_SAM_17_03QT</strain>
    </source>
</reference>
<proteinExistence type="predicted"/>
<dbReference type="SUPFAM" id="SSF50965">
    <property type="entry name" value="Galactose oxidase, central domain"/>
    <property type="match status" value="1"/>
</dbReference>
<dbReference type="Proteomes" id="UP001140949">
    <property type="component" value="Unassembled WGS sequence"/>
</dbReference>
<dbReference type="InterPro" id="IPR036047">
    <property type="entry name" value="F-box-like_dom_sf"/>
</dbReference>
<protein>
    <recommendedName>
        <fullName evidence="1">F-box protein At3g26010-like beta-propeller domain-containing protein</fullName>
    </recommendedName>
</protein>
<organism evidence="2 3">
    <name type="scientific">Iris pallida</name>
    <name type="common">Sweet iris</name>
    <dbReference type="NCBI Taxonomy" id="29817"/>
    <lineage>
        <taxon>Eukaryota</taxon>
        <taxon>Viridiplantae</taxon>
        <taxon>Streptophyta</taxon>
        <taxon>Embryophyta</taxon>
        <taxon>Tracheophyta</taxon>
        <taxon>Spermatophyta</taxon>
        <taxon>Magnoliopsida</taxon>
        <taxon>Liliopsida</taxon>
        <taxon>Asparagales</taxon>
        <taxon>Iridaceae</taxon>
        <taxon>Iridoideae</taxon>
        <taxon>Irideae</taxon>
        <taxon>Iris</taxon>
    </lineage>
</organism>
<dbReference type="Pfam" id="PF24750">
    <property type="entry name" value="b-prop_At3g26010-like"/>
    <property type="match status" value="1"/>
</dbReference>
<comment type="caution">
    <text evidence="2">The sequence shown here is derived from an EMBL/GenBank/DDBJ whole genome shotgun (WGS) entry which is preliminary data.</text>
</comment>
<dbReference type="AlphaFoldDB" id="A0AAX6GI27"/>
<dbReference type="InterPro" id="IPR056592">
    <property type="entry name" value="Beta-prop_At3g26010-like"/>
</dbReference>
<gene>
    <name evidence="2" type="ORF">M6B38_365650</name>
</gene>
<evidence type="ECO:0000313" key="3">
    <source>
        <dbReference type="Proteomes" id="UP001140949"/>
    </source>
</evidence>
<accession>A0AAX6GI27</accession>
<dbReference type="EMBL" id="JANAVB010019698">
    <property type="protein sequence ID" value="KAJ6828173.1"/>
    <property type="molecule type" value="Genomic_DNA"/>
</dbReference>
<feature type="domain" description="F-box protein At3g26010-like beta-propeller" evidence="1">
    <location>
        <begin position="121"/>
        <end position="293"/>
    </location>
</feature>
<name>A0AAX6GI27_IRIPA</name>
<reference evidence="2" key="2">
    <citation type="submission" date="2023-04" db="EMBL/GenBank/DDBJ databases">
        <authorList>
            <person name="Bruccoleri R.E."/>
            <person name="Oakeley E.J."/>
            <person name="Faust A.-M."/>
            <person name="Dessus-Babus S."/>
            <person name="Altorfer M."/>
            <person name="Burckhardt D."/>
            <person name="Oertli M."/>
            <person name="Naumann U."/>
            <person name="Petersen F."/>
            <person name="Wong J."/>
        </authorList>
    </citation>
    <scope>NUCLEOTIDE SEQUENCE</scope>
    <source>
        <strain evidence="2">GSM-AAB239-AS_SAM_17_03QT</strain>
        <tissue evidence="2">Leaf</tissue>
    </source>
</reference>
<dbReference type="PANTHER" id="PTHR31672">
    <property type="entry name" value="BNACNNG10540D PROTEIN"/>
    <property type="match status" value="1"/>
</dbReference>
<dbReference type="PANTHER" id="PTHR31672:SF13">
    <property type="entry name" value="F-BOX PROTEIN CPR30-LIKE"/>
    <property type="match status" value="1"/>
</dbReference>
<dbReference type="InterPro" id="IPR050796">
    <property type="entry name" value="SCF_F-box_component"/>
</dbReference>
<evidence type="ECO:0000259" key="1">
    <source>
        <dbReference type="Pfam" id="PF24750"/>
    </source>
</evidence>
<evidence type="ECO:0000313" key="2">
    <source>
        <dbReference type="EMBL" id="KAJ6828173.1"/>
    </source>
</evidence>
<sequence>MEESGDDNRARRRALRGADRERLLRYVASILEHQNTPLRDVVRDRVLPRLPVQPLRRFRSVSRSWHASLSSPFFAHTQSAAHRSLSGFFFFLPRCLSYYLPLDPRAGSIPDPAFFFLPDTVSVVASCNGLVACRSSIDPSRYYISNPATMDWTALPRTLPHHAAEGFAALVFQPSALDFSADYHLVCVCVCPSGTLSLHVFSSALSAWRPSDAAVPKAREPWSSVAVGGLACWPNRDGSVSSYDPITDKVTVIIMPPPALETAGRWQLAEMGGNLCCVAAKQGTVEVWSATTTAAIGGGATWRRLASVGMAGEPQPMASEGKEDRAVVCVGDQVVAIDVGSGEWRVVRDGLVTMGWDACVPYISSLVAVKEFCYGSGCYTCRLHCG</sequence>
<dbReference type="InterPro" id="IPR011043">
    <property type="entry name" value="Gal_Oxase/kelch_b-propeller"/>
</dbReference>
<keyword evidence="3" id="KW-1185">Reference proteome</keyword>